<proteinExistence type="predicted"/>
<dbReference type="GO" id="GO:0020037">
    <property type="term" value="F:heme binding"/>
    <property type="evidence" value="ECO:0007669"/>
    <property type="project" value="InterPro"/>
</dbReference>
<dbReference type="Pfam" id="PF01578">
    <property type="entry name" value="Cytochrom_C_asm"/>
    <property type="match status" value="1"/>
</dbReference>
<dbReference type="PANTHER" id="PTHR38034">
    <property type="entry name" value="INNER MEMBRANE PROTEIN YPJD"/>
    <property type="match status" value="1"/>
</dbReference>
<feature type="transmembrane region" description="Helical" evidence="1">
    <location>
        <begin position="93"/>
        <end position="113"/>
    </location>
</feature>
<accession>A0A370CIH7</accession>
<evidence type="ECO:0000259" key="2">
    <source>
        <dbReference type="Pfam" id="PF01578"/>
    </source>
</evidence>
<dbReference type="PANTHER" id="PTHR38034:SF1">
    <property type="entry name" value="INNER MEMBRANE PROTEIN YPJD"/>
    <property type="match status" value="1"/>
</dbReference>
<keyword evidence="4" id="KW-1185">Reference proteome</keyword>
<feature type="transmembrane region" description="Helical" evidence="1">
    <location>
        <begin position="58"/>
        <end position="81"/>
    </location>
</feature>
<feature type="transmembrane region" description="Helical" evidence="1">
    <location>
        <begin position="7"/>
        <end position="29"/>
    </location>
</feature>
<gene>
    <name evidence="3" type="ORF">CFE62_002580</name>
</gene>
<dbReference type="InterPro" id="IPR002541">
    <property type="entry name" value="Cyt_c_assembly"/>
</dbReference>
<dbReference type="InterPro" id="IPR052372">
    <property type="entry name" value="YpjD/HemX"/>
</dbReference>
<evidence type="ECO:0000313" key="3">
    <source>
        <dbReference type="EMBL" id="RDH40661.1"/>
    </source>
</evidence>
<dbReference type="EMBL" id="NMOS02000005">
    <property type="protein sequence ID" value="RDH40661.1"/>
    <property type="molecule type" value="Genomic_DNA"/>
</dbReference>
<dbReference type="AlphaFoldDB" id="A0A370CIH7"/>
<feature type="transmembrane region" description="Helical" evidence="1">
    <location>
        <begin position="119"/>
        <end position="142"/>
    </location>
</feature>
<evidence type="ECO:0000256" key="1">
    <source>
        <dbReference type="SAM" id="Phobius"/>
    </source>
</evidence>
<name>A0A370CIH7_9COXI</name>
<keyword evidence="1" id="KW-0472">Membrane</keyword>
<protein>
    <submittedName>
        <fullName evidence="3">Cytochrome C biogenesis protein</fullName>
    </submittedName>
</protein>
<organism evidence="3 4">
    <name type="scientific">Candidatus Aquirickettsiella gammari</name>
    <dbReference type="NCBI Taxonomy" id="2016198"/>
    <lineage>
        <taxon>Bacteria</taxon>
        <taxon>Pseudomonadati</taxon>
        <taxon>Pseudomonadota</taxon>
        <taxon>Gammaproteobacteria</taxon>
        <taxon>Legionellales</taxon>
        <taxon>Coxiellaceae</taxon>
        <taxon>Candidatus Aquirickettsiella</taxon>
    </lineage>
</organism>
<reference evidence="3 4" key="1">
    <citation type="journal article" date="2017" name="Int. J. Syst. Evol. Microbiol.">
        <title>Aquarickettsiella crustaci n. gen. n. sp. (Gammaproteobacteria: Legionellales: Coxiellaceae); a bacterial pathogen of the freshwater crustacean: Gammarus fossarum (Malacostraca: Amphipoda).</title>
        <authorList>
            <person name="Bojko J."/>
            <person name="Dunn A.M."/>
            <person name="Stebbing P.D."/>
            <person name="Van Aerle R."/>
            <person name="Bacela-Spychalska K."/>
            <person name="Bean T.P."/>
            <person name="Stentiford G.D."/>
        </authorList>
    </citation>
    <scope>NUCLEOTIDE SEQUENCE [LARGE SCALE GENOMIC DNA]</scope>
    <source>
        <strain evidence="3">RA15029</strain>
    </source>
</reference>
<dbReference type="GO" id="GO:0005886">
    <property type="term" value="C:plasma membrane"/>
    <property type="evidence" value="ECO:0007669"/>
    <property type="project" value="TreeGrafter"/>
</dbReference>
<dbReference type="Proteomes" id="UP000226429">
    <property type="component" value="Unassembled WGS sequence"/>
</dbReference>
<dbReference type="GO" id="GO:0017004">
    <property type="term" value="P:cytochrome complex assembly"/>
    <property type="evidence" value="ECO:0007669"/>
    <property type="project" value="InterPro"/>
</dbReference>
<keyword evidence="1" id="KW-1133">Transmembrane helix</keyword>
<feature type="domain" description="Cytochrome c assembly protein" evidence="2">
    <location>
        <begin position="7"/>
        <end position="139"/>
    </location>
</feature>
<evidence type="ECO:0000313" key="4">
    <source>
        <dbReference type="Proteomes" id="UP000226429"/>
    </source>
</evidence>
<keyword evidence="1" id="KW-0812">Transmembrane</keyword>
<sequence length="145" mass="16342">MVSYTDFIHIFLSTLALIVLCSAALQALLLASQEWILKHKQAIGFIQYFPPLEVMETYLFALISIAIVLLTLLLTTSLILFHPISEQSLWQKTFLSLLAWGVFLMLLIGRSYFGWRGKIVISWTLIGTGLIAMVYLGAVFFVPTL</sequence>
<comment type="caution">
    <text evidence="3">The sequence shown here is derived from an EMBL/GenBank/DDBJ whole genome shotgun (WGS) entry which is preliminary data.</text>
</comment>
<reference evidence="3 4" key="2">
    <citation type="journal article" date="2018" name="J. Invertebr. Pathol.">
        <title>'Candidatus Aquirickettsiella gammari' (Gammaproteobacteria: Legionellales: Coxiellaceae): A bacterial pathogen of the freshwater crustacean Gammarus fossarum (Malacostraca: Amphipoda).</title>
        <authorList>
            <person name="Bojko J."/>
            <person name="Dunn A.M."/>
            <person name="Stebbing P.D."/>
            <person name="van Aerle R."/>
            <person name="Bacela-Spychalska K."/>
            <person name="Bean T.P."/>
            <person name="Urrutia A."/>
            <person name="Stentiford G.D."/>
        </authorList>
    </citation>
    <scope>NUCLEOTIDE SEQUENCE [LARGE SCALE GENOMIC DNA]</scope>
    <source>
        <strain evidence="3">RA15029</strain>
    </source>
</reference>